<dbReference type="Pfam" id="PF05705">
    <property type="entry name" value="DUF829"/>
    <property type="match status" value="1"/>
</dbReference>
<dbReference type="InterPro" id="IPR029058">
    <property type="entry name" value="AB_hydrolase_fold"/>
</dbReference>
<name>A0AA39D8C9_VITRO</name>
<dbReference type="AlphaFoldDB" id="A0AA39D8C9"/>
<evidence type="ECO:0008006" key="3">
    <source>
        <dbReference type="Google" id="ProtNLM"/>
    </source>
</evidence>
<dbReference type="EMBL" id="JARBHA010000018">
    <property type="protein sequence ID" value="KAJ9674454.1"/>
    <property type="molecule type" value="Genomic_DNA"/>
</dbReference>
<reference evidence="1 2" key="1">
    <citation type="journal article" date="2023" name="BMC Biotechnol.">
        <title>Vitis rotundifolia cv Carlos genome sequencing.</title>
        <authorList>
            <person name="Huff M."/>
            <person name="Hulse-Kemp A."/>
            <person name="Scheffler B."/>
            <person name="Youngblood R."/>
            <person name="Simpson S."/>
            <person name="Babiker E."/>
            <person name="Staton M."/>
        </authorList>
    </citation>
    <scope>NUCLEOTIDE SEQUENCE [LARGE SCALE GENOMIC DNA]</scope>
    <source>
        <tissue evidence="1">Leaf</tissue>
    </source>
</reference>
<evidence type="ECO:0000313" key="1">
    <source>
        <dbReference type="EMBL" id="KAJ9674454.1"/>
    </source>
</evidence>
<evidence type="ECO:0000313" key="2">
    <source>
        <dbReference type="Proteomes" id="UP001168098"/>
    </source>
</evidence>
<sequence>MWGFGGKFYWGRNETGGKIEGIVVVFAWMSSQEKHLKNYVQLYSSLGWNSLICHPEFLNVFFPEKATSLAADILNELVKELKTRPCPVVFASFSGGPKACMYKVLQIIDGKCEAQLNPDEYRLVRDSVAGHIYDSSPADFTSDVGTRFLLKPTVLKVSHPPRLVSWIANGIASSLDALFLNRFESQRAEYWQTLYSSVFMGAPYLILCSEDDDLAPYQIICNFAQRLQELGGDVKLVKWNSSPHVDHYRYHMIDYKAAVTELLEKAAIIYSQRIRRLEAERKSLEVHDETSNPICQPKKATTSSNECFGRVALELNDHFISPSSLEYQEGRNVGSVRNEHKEGLIHLSSLPIINAHGVLGQVLFDVCVPKDVEDWDIRSSGSSSAPASAQTRKHTPFNPIRCIRRSRL</sequence>
<protein>
    <recommendedName>
        <fullName evidence="3">DUF829 domain-containing protein</fullName>
    </recommendedName>
</protein>
<dbReference type="SUPFAM" id="SSF53474">
    <property type="entry name" value="alpha/beta-Hydrolases"/>
    <property type="match status" value="1"/>
</dbReference>
<dbReference type="PANTHER" id="PTHR12265:SF0">
    <property type="entry name" value="EXPRESSED PROTEIN"/>
    <property type="match status" value="1"/>
</dbReference>
<gene>
    <name evidence="1" type="ORF">PVL29_023789</name>
</gene>
<keyword evidence="2" id="KW-1185">Reference proteome</keyword>
<dbReference type="Proteomes" id="UP001168098">
    <property type="component" value="Unassembled WGS sequence"/>
</dbReference>
<comment type="caution">
    <text evidence="1">The sequence shown here is derived from an EMBL/GenBank/DDBJ whole genome shotgun (WGS) entry which is preliminary data.</text>
</comment>
<dbReference type="InterPro" id="IPR008547">
    <property type="entry name" value="DUF829_TMEM53"/>
</dbReference>
<accession>A0AA39D8C9</accession>
<proteinExistence type="predicted"/>
<organism evidence="1 2">
    <name type="scientific">Vitis rotundifolia</name>
    <name type="common">Muscadine grape</name>
    <dbReference type="NCBI Taxonomy" id="103349"/>
    <lineage>
        <taxon>Eukaryota</taxon>
        <taxon>Viridiplantae</taxon>
        <taxon>Streptophyta</taxon>
        <taxon>Embryophyta</taxon>
        <taxon>Tracheophyta</taxon>
        <taxon>Spermatophyta</taxon>
        <taxon>Magnoliopsida</taxon>
        <taxon>eudicotyledons</taxon>
        <taxon>Gunneridae</taxon>
        <taxon>Pentapetalae</taxon>
        <taxon>rosids</taxon>
        <taxon>Vitales</taxon>
        <taxon>Vitaceae</taxon>
        <taxon>Viteae</taxon>
        <taxon>Vitis</taxon>
    </lineage>
</organism>
<dbReference type="PANTHER" id="PTHR12265">
    <property type="entry name" value="TRANSMEMBRANE PROTEIN 53"/>
    <property type="match status" value="1"/>
</dbReference>